<name>A0A172TTY9_9BACT</name>
<evidence type="ECO:0000313" key="2">
    <source>
        <dbReference type="EMBL" id="ANE50500.1"/>
    </source>
</evidence>
<protein>
    <submittedName>
        <fullName evidence="2">Uncharacterized protein</fullName>
    </submittedName>
</protein>
<reference evidence="2 3" key="2">
    <citation type="journal article" date="2016" name="Int. J. Syst. Evol. Microbiol.">
        <title>Flavisolibacter tropicus sp. nov., isolated from tropical soil.</title>
        <authorList>
            <person name="Lee J.J."/>
            <person name="Kang M.S."/>
            <person name="Kim G.S."/>
            <person name="Lee C.S."/>
            <person name="Lim S."/>
            <person name="Lee J."/>
            <person name="Roh S.H."/>
            <person name="Kang H."/>
            <person name="Ha J.M."/>
            <person name="Bae S."/>
            <person name="Jung H.Y."/>
            <person name="Kim M.K."/>
        </authorList>
    </citation>
    <scope>NUCLEOTIDE SEQUENCE [LARGE SCALE GENOMIC DNA]</scope>
    <source>
        <strain evidence="2 3">LCS9</strain>
    </source>
</reference>
<reference evidence="3" key="1">
    <citation type="submission" date="2015-01" db="EMBL/GenBank/DDBJ databases">
        <title>Flavisolibacter sp./LCS9/ whole genome sequencing.</title>
        <authorList>
            <person name="Kim M.K."/>
            <person name="Srinivasan S."/>
            <person name="Lee J.-J."/>
        </authorList>
    </citation>
    <scope>NUCLEOTIDE SEQUENCE [LARGE SCALE GENOMIC DNA]</scope>
    <source>
        <strain evidence="3">LCS9</strain>
    </source>
</reference>
<proteinExistence type="predicted"/>
<dbReference type="Proteomes" id="UP000077177">
    <property type="component" value="Chromosome"/>
</dbReference>
<feature type="compositionally biased region" description="Basic and acidic residues" evidence="1">
    <location>
        <begin position="56"/>
        <end position="70"/>
    </location>
</feature>
<feature type="compositionally biased region" description="Polar residues" evidence="1">
    <location>
        <begin position="46"/>
        <end position="55"/>
    </location>
</feature>
<feature type="region of interest" description="Disordered" evidence="1">
    <location>
        <begin position="32"/>
        <end position="70"/>
    </location>
</feature>
<evidence type="ECO:0000313" key="3">
    <source>
        <dbReference type="Proteomes" id="UP000077177"/>
    </source>
</evidence>
<organism evidence="2 3">
    <name type="scientific">Flavisolibacter tropicus</name>
    <dbReference type="NCBI Taxonomy" id="1492898"/>
    <lineage>
        <taxon>Bacteria</taxon>
        <taxon>Pseudomonadati</taxon>
        <taxon>Bacteroidota</taxon>
        <taxon>Chitinophagia</taxon>
        <taxon>Chitinophagales</taxon>
        <taxon>Chitinophagaceae</taxon>
        <taxon>Flavisolibacter</taxon>
    </lineage>
</organism>
<sequence>MLLKADVRGCSISPLPFAAPIVVTASGLLRSVPKKSRRSLEESTKVGATNPPQNVKKSEERRKKPEAANL</sequence>
<keyword evidence="3" id="KW-1185">Reference proteome</keyword>
<dbReference type="AlphaFoldDB" id="A0A172TTY9"/>
<accession>A0A172TTY9</accession>
<dbReference type="EMBL" id="CP011390">
    <property type="protein sequence ID" value="ANE50500.1"/>
    <property type="molecule type" value="Genomic_DNA"/>
</dbReference>
<gene>
    <name evidence="2" type="ORF">SY85_08315</name>
</gene>
<dbReference type="KEGG" id="fla:SY85_08315"/>
<dbReference type="STRING" id="1492898.SY85_08315"/>
<evidence type="ECO:0000256" key="1">
    <source>
        <dbReference type="SAM" id="MobiDB-lite"/>
    </source>
</evidence>